<dbReference type="OMA" id="NCTIREW"/>
<gene>
    <name evidence="3" type="ORF">DICPUDRAFT_31764</name>
</gene>
<dbReference type="InterPro" id="IPR053370">
    <property type="entry name" value="QS_Complex_Regulator"/>
</dbReference>
<sequence>MIKNFFLIFILLSNLFIFVKPSSNKNNSANQLSIPNLQNNNLITNNQVTDNLQNFSNNTLWGDKGLIPSINDNVKIDSGFNIILDKISIINSLIINKNSSLLVKENLFISDNLKTENGSSFILDSPNYENSIINVGGDATFIGNIYVNTFFNLFTNKTINIYGTLNLNGIYFVNSFTKLSGHQYGSYGSVIDYRNITEFYQNSQIMDHGLVLINPACDLLLKSSAFTFISSKMENNGNNLISVDNSGLILNNSSIELSNVTIDLKQDSMINCNRNSFIEIKSSIFKKNNSSFVVQHNSKSLLLNTDLRFYNMSQILLYNDSTLDFTKGTMQLFDSYLNIYNGSVLTLNGELESFKCYNKSSVEISHLGTFIIKGQLNLFDSSSIKCKKGSILTINGTLVHNQNSFINSTLADINLFGDLLLKDKSFVQSDRSNFNIMGNLILEDNSTALKLKNSTFLVPGSVIIKSSMLLDSSYMFIKGNFISNNKLPSNFTNSRINVSGDVKLNGVLSFNRTNIVTYSNFLIRGEIIGNKMDVQSSGHFEVGKNASFLCNQCILDISLDGEFVYDSFSIIKLNATKINNRKGIVRSFGTIHIIRGSSIDNTGTFEHSSNIFFGLSPNGMLKDNNLNSSSEEYEFIEKAIISNKGIWRCIENEAKDDNVIELPFYNNGDLEIHGTSHTEFKYLHQEKGSINLLDGGSIGSNTSIHLNYGSILGNGTIHGNINSSNGEIGHLFELNDLLINGNLHFNSNSSRIVINIDHDQSFSKIQVNKDIVLNQGGAELIFVIHQEMTRSGELEFLRYNQIMGGDFDKIRFLIYDPITLTTKHQNDLNDINGCNAFIKKGHRSLSLLFSSCTPKTLQFYYKYIFLSTFMVLLSVVSSVIILKRHFIKTKYMYWRDRSRESRYIKRNNSNNSNN</sequence>
<feature type="chain" id="PRO_5003262440" description="Auto-transporter adhesin head GIN domain-containing protein" evidence="2">
    <location>
        <begin position="22"/>
        <end position="914"/>
    </location>
</feature>
<evidence type="ECO:0000313" key="4">
    <source>
        <dbReference type="Proteomes" id="UP000001064"/>
    </source>
</evidence>
<dbReference type="FunCoup" id="F0ZHU2">
    <property type="interactions" value="937"/>
</dbReference>
<evidence type="ECO:0000256" key="1">
    <source>
        <dbReference type="SAM" id="Phobius"/>
    </source>
</evidence>
<keyword evidence="1" id="KW-0472">Membrane</keyword>
<evidence type="ECO:0000256" key="2">
    <source>
        <dbReference type="SAM" id="SignalP"/>
    </source>
</evidence>
<dbReference type="VEuPathDB" id="AmoebaDB:DICPUDRAFT_31764"/>
<organism evidence="3 4">
    <name type="scientific">Dictyostelium purpureum</name>
    <name type="common">Slime mold</name>
    <dbReference type="NCBI Taxonomy" id="5786"/>
    <lineage>
        <taxon>Eukaryota</taxon>
        <taxon>Amoebozoa</taxon>
        <taxon>Evosea</taxon>
        <taxon>Eumycetozoa</taxon>
        <taxon>Dictyostelia</taxon>
        <taxon>Dictyosteliales</taxon>
        <taxon>Dictyosteliaceae</taxon>
        <taxon>Dictyostelium</taxon>
    </lineage>
</organism>
<keyword evidence="1" id="KW-0812">Transmembrane</keyword>
<reference evidence="4" key="1">
    <citation type="journal article" date="2011" name="Genome Biol.">
        <title>Comparative genomics of the social amoebae Dictyostelium discoideum and Dictyostelium purpureum.</title>
        <authorList>
            <consortium name="US DOE Joint Genome Institute (JGI-PGF)"/>
            <person name="Sucgang R."/>
            <person name="Kuo A."/>
            <person name="Tian X."/>
            <person name="Salerno W."/>
            <person name="Parikh A."/>
            <person name="Feasley C.L."/>
            <person name="Dalin E."/>
            <person name="Tu H."/>
            <person name="Huang E."/>
            <person name="Barry K."/>
            <person name="Lindquist E."/>
            <person name="Shapiro H."/>
            <person name="Bruce D."/>
            <person name="Schmutz J."/>
            <person name="Salamov A."/>
            <person name="Fey P."/>
            <person name="Gaudet P."/>
            <person name="Anjard C."/>
            <person name="Babu M.M."/>
            <person name="Basu S."/>
            <person name="Bushmanova Y."/>
            <person name="van der Wel H."/>
            <person name="Katoh-Kurasawa M."/>
            <person name="Dinh C."/>
            <person name="Coutinho P.M."/>
            <person name="Saito T."/>
            <person name="Elias M."/>
            <person name="Schaap P."/>
            <person name="Kay R.R."/>
            <person name="Henrissat B."/>
            <person name="Eichinger L."/>
            <person name="Rivero F."/>
            <person name="Putnam N.H."/>
            <person name="West C.M."/>
            <person name="Loomis W.F."/>
            <person name="Chisholm R.L."/>
            <person name="Shaulsky G."/>
            <person name="Strassmann J.E."/>
            <person name="Queller D.C."/>
            <person name="Kuspa A."/>
            <person name="Grigoriev I.V."/>
        </authorList>
    </citation>
    <scope>NUCLEOTIDE SEQUENCE [LARGE SCALE GENOMIC DNA]</scope>
    <source>
        <strain evidence="4">QSDP1</strain>
    </source>
</reference>
<protein>
    <recommendedName>
        <fullName evidence="5">Auto-transporter adhesin head GIN domain-containing protein</fullName>
    </recommendedName>
</protein>
<dbReference type="AlphaFoldDB" id="F0ZHU2"/>
<dbReference type="GeneID" id="10500552"/>
<dbReference type="PANTHER" id="PTHR35035:SF5">
    <property type="entry name" value="TRANSMEMBRANE PROTEIN"/>
    <property type="match status" value="1"/>
</dbReference>
<dbReference type="eggNOG" id="ENOG502RC6P">
    <property type="taxonomic scope" value="Eukaryota"/>
</dbReference>
<name>F0ZHU2_DICPU</name>
<evidence type="ECO:0008006" key="5">
    <source>
        <dbReference type="Google" id="ProtNLM"/>
    </source>
</evidence>
<dbReference type="PANTHER" id="PTHR35035">
    <property type="entry name" value="DISCOIDIN-INDUCING COMPLEX SUBUNIT B"/>
    <property type="match status" value="1"/>
</dbReference>
<dbReference type="EMBL" id="GL871025">
    <property type="protein sequence ID" value="EGC36471.1"/>
    <property type="molecule type" value="Genomic_DNA"/>
</dbReference>
<accession>F0ZHU2</accession>
<dbReference type="InParanoid" id="F0ZHU2"/>
<dbReference type="RefSeq" id="XP_003286984.1">
    <property type="nucleotide sequence ID" value="XM_003286936.1"/>
</dbReference>
<keyword evidence="1" id="KW-1133">Transmembrane helix</keyword>
<dbReference type="Proteomes" id="UP000001064">
    <property type="component" value="Unassembled WGS sequence"/>
</dbReference>
<keyword evidence="4" id="KW-1185">Reference proteome</keyword>
<feature type="transmembrane region" description="Helical" evidence="1">
    <location>
        <begin position="860"/>
        <end position="882"/>
    </location>
</feature>
<evidence type="ECO:0000313" key="3">
    <source>
        <dbReference type="EMBL" id="EGC36471.1"/>
    </source>
</evidence>
<feature type="signal peptide" evidence="2">
    <location>
        <begin position="1"/>
        <end position="21"/>
    </location>
</feature>
<proteinExistence type="predicted"/>
<keyword evidence="2" id="KW-0732">Signal</keyword>
<dbReference type="KEGG" id="dpp:DICPUDRAFT_31764"/>
<dbReference type="OrthoDB" id="21578at2759"/>